<evidence type="ECO:0000313" key="5">
    <source>
        <dbReference type="Proteomes" id="UP000228775"/>
    </source>
</evidence>
<evidence type="ECO:0000256" key="2">
    <source>
        <dbReference type="ARBA" id="ARBA00023172"/>
    </source>
</evidence>
<keyword evidence="2" id="KW-0233">DNA recombination</keyword>
<dbReference type="Gene3D" id="3.90.1750.20">
    <property type="entry name" value="Putative Large Serine Recombinase, Chain B, Domain 2"/>
    <property type="match status" value="1"/>
</dbReference>
<reference evidence="5" key="1">
    <citation type="submission" date="2017-09" db="EMBL/GenBank/DDBJ databases">
        <title>Depth-based differentiation of microbial function through sediment-hosted aquifers and enrichment of novel symbionts in the deep terrestrial subsurface.</title>
        <authorList>
            <person name="Probst A.J."/>
            <person name="Ladd B."/>
            <person name="Jarett J.K."/>
            <person name="Geller-Mcgrath D.E."/>
            <person name="Sieber C.M.K."/>
            <person name="Emerson J.B."/>
            <person name="Anantharaman K."/>
            <person name="Thomas B.C."/>
            <person name="Malmstrom R."/>
            <person name="Stieglmeier M."/>
            <person name="Klingl A."/>
            <person name="Woyke T."/>
            <person name="Ryan C.M."/>
            <person name="Banfield J.F."/>
        </authorList>
    </citation>
    <scope>NUCLEOTIDE SEQUENCE [LARGE SCALE GENOMIC DNA]</scope>
</reference>
<gene>
    <name evidence="4" type="ORF">COS76_02980</name>
</gene>
<evidence type="ECO:0000259" key="3">
    <source>
        <dbReference type="Pfam" id="PF13408"/>
    </source>
</evidence>
<comment type="caution">
    <text evidence="4">The sequence shown here is derived from an EMBL/GenBank/DDBJ whole genome shotgun (WGS) entry which is preliminary data.</text>
</comment>
<dbReference type="EMBL" id="PEVY01000063">
    <property type="protein sequence ID" value="PIU75026.1"/>
    <property type="molecule type" value="Genomic_DNA"/>
</dbReference>
<dbReference type="Pfam" id="PF13408">
    <property type="entry name" value="Zn_ribbon_recom"/>
    <property type="match status" value="1"/>
</dbReference>
<dbReference type="InterPro" id="IPR050639">
    <property type="entry name" value="SSR_resolvase"/>
</dbReference>
<dbReference type="AlphaFoldDB" id="A0A2M7AWR4"/>
<dbReference type="GO" id="GO:0003677">
    <property type="term" value="F:DNA binding"/>
    <property type="evidence" value="ECO:0007669"/>
    <property type="project" value="UniProtKB-KW"/>
</dbReference>
<protein>
    <recommendedName>
        <fullName evidence="3">Recombinase zinc beta ribbon domain-containing protein</fullName>
    </recommendedName>
</protein>
<evidence type="ECO:0000256" key="1">
    <source>
        <dbReference type="ARBA" id="ARBA00023125"/>
    </source>
</evidence>
<name>A0A2M7AWR4_9BACT</name>
<accession>A0A2M7AWR4</accession>
<dbReference type="GO" id="GO:0000150">
    <property type="term" value="F:DNA strand exchange activity"/>
    <property type="evidence" value="ECO:0007669"/>
    <property type="project" value="TreeGrafter"/>
</dbReference>
<evidence type="ECO:0000313" key="4">
    <source>
        <dbReference type="EMBL" id="PIU75026.1"/>
    </source>
</evidence>
<dbReference type="PANTHER" id="PTHR30461">
    <property type="entry name" value="DNA-INVERTASE FROM LAMBDOID PROPHAGE"/>
    <property type="match status" value="1"/>
</dbReference>
<organism evidence="4 5">
    <name type="scientific">Candidatus Portnoybacteria bacterium CG06_land_8_20_14_3_00_39_12</name>
    <dbReference type="NCBI Taxonomy" id="1974809"/>
    <lineage>
        <taxon>Bacteria</taxon>
        <taxon>Candidatus Portnoyibacteriota</taxon>
    </lineage>
</organism>
<sequence>MKFKSEIFEGKHEPLISKKLFDKCQKVMSKRGKVQEVRKHNFAFLGLLKCASCGASITAEIQKGHNYYRCTKKKGVCQEKHYLREEFLSEQIKSFLQFDFSLLVPPEGIEPSSTD</sequence>
<dbReference type="InterPro" id="IPR025827">
    <property type="entry name" value="Zn_ribbon_recom_dom"/>
</dbReference>
<keyword evidence="1" id="KW-0238">DNA-binding</keyword>
<feature type="domain" description="Recombinase zinc beta ribbon" evidence="3">
    <location>
        <begin position="44"/>
        <end position="96"/>
    </location>
</feature>
<dbReference type="Proteomes" id="UP000228775">
    <property type="component" value="Unassembled WGS sequence"/>
</dbReference>
<dbReference type="PANTHER" id="PTHR30461:SF2">
    <property type="entry name" value="SERINE RECOMBINASE PINE-RELATED"/>
    <property type="match status" value="1"/>
</dbReference>
<dbReference type="InterPro" id="IPR038109">
    <property type="entry name" value="DNA_bind_recomb_sf"/>
</dbReference>
<proteinExistence type="predicted"/>